<keyword evidence="4" id="KW-0804">Transcription</keyword>
<dbReference type="PROSITE" id="PS01124">
    <property type="entry name" value="HTH_ARAC_FAMILY_2"/>
    <property type="match status" value="1"/>
</dbReference>
<reference evidence="6" key="2">
    <citation type="journal article" date="2023" name="MicrobiologyOpen">
        <title>Genomics of the tumorigenes clade of the family Rhizobiaceae and description of Rhizobium rhododendri sp. nov.</title>
        <authorList>
            <person name="Kuzmanovic N."/>
            <person name="diCenzo G.C."/>
            <person name="Bunk B."/>
            <person name="Sproeer C."/>
            <person name="Fruehling A."/>
            <person name="Neumann-Schaal M."/>
            <person name="Overmann J."/>
            <person name="Smalla K."/>
        </authorList>
    </citation>
    <scope>NUCLEOTIDE SEQUENCE</scope>
    <source>
        <strain evidence="6">Rho-6.2</strain>
    </source>
</reference>
<evidence type="ECO:0000256" key="1">
    <source>
        <dbReference type="ARBA" id="ARBA00023015"/>
    </source>
</evidence>
<keyword evidence="1" id="KW-0805">Transcription regulation</keyword>
<keyword evidence="2" id="KW-0238">DNA-binding</keyword>
<proteinExistence type="predicted"/>
<dbReference type="InterPro" id="IPR050204">
    <property type="entry name" value="AraC_XylS_family_regulators"/>
</dbReference>
<dbReference type="SUPFAM" id="SSF46689">
    <property type="entry name" value="Homeodomain-like"/>
    <property type="match status" value="2"/>
</dbReference>
<dbReference type="PANTHER" id="PTHR46796:SF2">
    <property type="entry name" value="TRANSCRIPTIONAL REGULATORY PROTEIN"/>
    <property type="match status" value="1"/>
</dbReference>
<evidence type="ECO:0000256" key="4">
    <source>
        <dbReference type="ARBA" id="ARBA00023163"/>
    </source>
</evidence>
<organism evidence="6 7">
    <name type="scientific">Rhizobium rhododendri</name>
    <dbReference type="NCBI Taxonomy" id="2506430"/>
    <lineage>
        <taxon>Bacteria</taxon>
        <taxon>Pseudomonadati</taxon>
        <taxon>Pseudomonadota</taxon>
        <taxon>Alphaproteobacteria</taxon>
        <taxon>Hyphomicrobiales</taxon>
        <taxon>Rhizobiaceae</taxon>
        <taxon>Rhizobium/Agrobacterium group</taxon>
        <taxon>Rhizobium</taxon>
    </lineage>
</organism>
<accession>A0ABY8IIJ3</accession>
<dbReference type="InterPro" id="IPR018062">
    <property type="entry name" value="HTH_AraC-typ_CS"/>
</dbReference>
<evidence type="ECO:0000313" key="7">
    <source>
        <dbReference type="Proteomes" id="UP000318939"/>
    </source>
</evidence>
<dbReference type="Proteomes" id="UP000318939">
    <property type="component" value="Chromosome"/>
</dbReference>
<dbReference type="SUPFAM" id="SSF51215">
    <property type="entry name" value="Regulatory protein AraC"/>
    <property type="match status" value="1"/>
</dbReference>
<evidence type="ECO:0000256" key="2">
    <source>
        <dbReference type="ARBA" id="ARBA00023125"/>
    </source>
</evidence>
<keyword evidence="3" id="KW-0010">Activator</keyword>
<dbReference type="InterPro" id="IPR037923">
    <property type="entry name" value="HTH-like"/>
</dbReference>
<protein>
    <submittedName>
        <fullName evidence="6">AraC family transcriptional regulator</fullName>
    </submittedName>
</protein>
<dbReference type="PANTHER" id="PTHR46796">
    <property type="entry name" value="HTH-TYPE TRANSCRIPTIONAL ACTIVATOR RHAS-RELATED"/>
    <property type="match status" value="1"/>
</dbReference>
<dbReference type="EMBL" id="CP117267">
    <property type="protein sequence ID" value="WFS23066.1"/>
    <property type="molecule type" value="Genomic_DNA"/>
</dbReference>
<dbReference type="RefSeq" id="WP_244615236.1">
    <property type="nucleotide sequence ID" value="NZ_CP117267.1"/>
</dbReference>
<dbReference type="Pfam" id="PF12833">
    <property type="entry name" value="HTH_18"/>
    <property type="match status" value="1"/>
</dbReference>
<dbReference type="SMART" id="SM00342">
    <property type="entry name" value="HTH_ARAC"/>
    <property type="match status" value="1"/>
</dbReference>
<feature type="domain" description="HTH araC/xylS-type" evidence="5">
    <location>
        <begin position="190"/>
        <end position="287"/>
    </location>
</feature>
<dbReference type="InterPro" id="IPR018060">
    <property type="entry name" value="HTH_AraC"/>
</dbReference>
<dbReference type="Pfam" id="PF02311">
    <property type="entry name" value="AraC_binding"/>
    <property type="match status" value="1"/>
</dbReference>
<gene>
    <name evidence="6" type="ORF">PR018_00625</name>
</gene>
<dbReference type="Gene3D" id="1.10.10.60">
    <property type="entry name" value="Homeodomain-like"/>
    <property type="match status" value="1"/>
</dbReference>
<dbReference type="InterPro" id="IPR003313">
    <property type="entry name" value="AraC-bd"/>
</dbReference>
<keyword evidence="7" id="KW-1185">Reference proteome</keyword>
<evidence type="ECO:0000256" key="3">
    <source>
        <dbReference type="ARBA" id="ARBA00023159"/>
    </source>
</evidence>
<sequence>MEGIERTDRIAPAHALGLERSCKSGFRDGLSIAASSHGIERMEARFHGNGFSPHRHDTYALGLTLRGVQTFRYRGAERFSRPGNVIVLHPDEVHDGAAGTDDGLIYRMLYLPPAVVGLLEVGNRALPFVRDPVVTDAGLLSALADVLSDLDHAPNDLAMDDAVARLTAGLFRQADDPRKAPTRIDRPAVLLARDFLTEHCEEGVSSETLEAISGLDRYELSRQFRRAFGTSPHRYLVMRRLDRAKRLLGAGYGLAGAAAEAGFADQAHFTRHFRAAFGMTPGRWLAMHDCQP</sequence>
<evidence type="ECO:0000313" key="6">
    <source>
        <dbReference type="EMBL" id="WFS23066.1"/>
    </source>
</evidence>
<evidence type="ECO:0000259" key="5">
    <source>
        <dbReference type="PROSITE" id="PS01124"/>
    </source>
</evidence>
<reference evidence="6" key="1">
    <citation type="journal article" date="2019" name="Phytopathology">
        <title>A Novel Group of Rhizobium tumorigenes-Like Agrobacteria Associated with Crown Gall Disease of Rhododendron and Blueberry.</title>
        <authorList>
            <person name="Kuzmanovic N."/>
            <person name="Behrens P."/>
            <person name="Idczak E."/>
            <person name="Wagner S."/>
            <person name="Gotz M."/>
            <person name="Sproer C."/>
            <person name="Bunk B."/>
            <person name="Overmann J."/>
            <person name="Smalla K."/>
        </authorList>
    </citation>
    <scope>NUCLEOTIDE SEQUENCE</scope>
    <source>
        <strain evidence="6">Rho-6.2</strain>
    </source>
</reference>
<dbReference type="InterPro" id="IPR009057">
    <property type="entry name" value="Homeodomain-like_sf"/>
</dbReference>
<name>A0ABY8IIJ3_9HYPH</name>
<dbReference type="PROSITE" id="PS00041">
    <property type="entry name" value="HTH_ARAC_FAMILY_1"/>
    <property type="match status" value="1"/>
</dbReference>